<organism evidence="1 2">
    <name type="scientific">Sessilibacter corallicola</name>
    <dbReference type="NCBI Taxonomy" id="2904075"/>
    <lineage>
        <taxon>Bacteria</taxon>
        <taxon>Pseudomonadati</taxon>
        <taxon>Pseudomonadota</taxon>
        <taxon>Gammaproteobacteria</taxon>
        <taxon>Cellvibrionales</taxon>
        <taxon>Cellvibrionaceae</taxon>
        <taxon>Sessilibacter</taxon>
    </lineage>
</organism>
<dbReference type="Proteomes" id="UP001465153">
    <property type="component" value="Unassembled WGS sequence"/>
</dbReference>
<proteinExistence type="predicted"/>
<comment type="caution">
    <text evidence="1">The sequence shown here is derived from an EMBL/GenBank/DDBJ whole genome shotgun (WGS) entry which is preliminary data.</text>
</comment>
<evidence type="ECO:0000313" key="1">
    <source>
        <dbReference type="EMBL" id="GAA6166574.1"/>
    </source>
</evidence>
<evidence type="ECO:0000313" key="2">
    <source>
        <dbReference type="Proteomes" id="UP001465153"/>
    </source>
</evidence>
<name>A0ABQ0A4J4_9GAMM</name>
<dbReference type="Gene3D" id="3.40.50.300">
    <property type="entry name" value="P-loop containing nucleotide triphosphate hydrolases"/>
    <property type="match status" value="1"/>
</dbReference>
<accession>A0ABQ0A4J4</accession>
<dbReference type="EMBL" id="BAABWN010000001">
    <property type="protein sequence ID" value="GAA6166574.1"/>
    <property type="molecule type" value="Genomic_DNA"/>
</dbReference>
<protein>
    <recommendedName>
        <fullName evidence="3">Sulfotransferase family protein</fullName>
    </recommendedName>
</protein>
<gene>
    <name evidence="1" type="ORF">NBRC116591_03840</name>
</gene>
<sequence>MLITDDFVFVHMPKTGGTFVQNMLQKIYPNATALETHLTCSDIPQQAQELPVLSIIRHPMDRYVSQFHFGWWRMHPERYCSQAQWNAMGIDPKNLSFRDFIRISDAYFKGYFSGEKNGFENHKTASPLGWHTEQFIRFYYHNPKQVFSELDERKIQTGDYKESEFPVTFLHTESLNQDLVSYLTKIGRDEEDIAFILDQGKLQPKEGTKRTEEDDWQSYFDPDITRFVCERERLLFNRFPSYQEELPKRVIKNT</sequence>
<dbReference type="SUPFAM" id="SSF52540">
    <property type="entry name" value="P-loop containing nucleoside triphosphate hydrolases"/>
    <property type="match status" value="1"/>
</dbReference>
<evidence type="ECO:0008006" key="3">
    <source>
        <dbReference type="Google" id="ProtNLM"/>
    </source>
</evidence>
<keyword evidence="2" id="KW-1185">Reference proteome</keyword>
<dbReference type="InterPro" id="IPR027417">
    <property type="entry name" value="P-loop_NTPase"/>
</dbReference>
<reference evidence="1 2" key="1">
    <citation type="submission" date="2024-04" db="EMBL/GenBank/DDBJ databases">
        <title>Draft genome sequence of Sessilibacter corallicola NBRC 116591.</title>
        <authorList>
            <person name="Miyakawa T."/>
            <person name="Kusuya Y."/>
            <person name="Miura T."/>
        </authorList>
    </citation>
    <scope>NUCLEOTIDE SEQUENCE [LARGE SCALE GENOMIC DNA]</scope>
    <source>
        <strain evidence="1 2">KU-00831-HH</strain>
    </source>
</reference>
<dbReference type="RefSeq" id="WP_353301475.1">
    <property type="nucleotide sequence ID" value="NZ_BAABWN010000001.1"/>
</dbReference>